<dbReference type="InterPro" id="IPR032675">
    <property type="entry name" value="LRR_dom_sf"/>
</dbReference>
<gene>
    <name evidence="3" type="ORF">ILEXP_LOCUS1575</name>
</gene>
<dbReference type="PANTHER" id="PTHR33463">
    <property type="entry name" value="NB-ARC DOMAIN-CONTAINING PROTEIN-RELATED"/>
    <property type="match status" value="1"/>
</dbReference>
<dbReference type="SUPFAM" id="SSF52058">
    <property type="entry name" value="L domain-like"/>
    <property type="match status" value="1"/>
</dbReference>
<protein>
    <recommendedName>
        <fullName evidence="2">Disease resistance protein At4g27190-like leucine-rich repeats domain-containing protein</fullName>
    </recommendedName>
</protein>
<sequence>MCGQYGHAAFPSAFKLPKDLKSQVCARVHQSPRKDCLAFGVVLPQYFREERESFQILFHHNFLIRHGWRSFDFFHSYLPPVWKSPNLQMLLLQKNLQLLWPTEFFSGLEALKVLDLSHTRVNLSKVLGINHLAGLRTLVLDDMTVLVDTKFLGHMKTLEVLSLKNSVLPSPPLELRELSKLRLLDMSATRHNSLIPADVMLGLSRLEELYMFNTFINEEPKPAVEVAVVNSFPHLSALEISITDSRILPQDFIFPDVKNFRIKMGNGGGFGNTECLGLFDLDANMPWWKRSLKNLLKRSYLNSDNIINMKNIFPYFFFDGDVLNLAEFLVVHKCREFEYLINRDEEMATAIPLHEERHLLQLLPNLEQLELSYLDTLKGICHGAIPSSWEIMPKLKVLNVWYCPQMSGFHFNLLQRLQFLEELVLLGCSALQHVFEGQSDDGHVAVDEGNEPSLREICLIGLPSLNQICNCRGRIVHLHNLRHLDIRKCRRLKNLFQSSVAQTLQKLEILKVYECEEIEEIVAAESEEQKVAEKIVFPCLKILKLRDLTNLKCFCMGGIHFEWPSLDRLYVERCAILHVFEGQSGDGLLVLDEGNELSLREISLIDLPSLNQICNCPGRIVHLHNLRHLDIIKCRRLKNLFQSSVAQTLQKLEILKVYDCEEIEEIIAVESEEQKVAEKIVFPCLKILELRDLTNLKCFCMGGIHFEWPSLNRLYVRRCPNMKTFVAAAATNRTQSNPKLKKIIVDGNVSVAEEGESVDLNIVIQRAMLYGLKK</sequence>
<evidence type="ECO:0000256" key="1">
    <source>
        <dbReference type="ARBA" id="ARBA00022821"/>
    </source>
</evidence>
<dbReference type="InterPro" id="IPR057135">
    <property type="entry name" value="At4g27190-like_LRR"/>
</dbReference>
<evidence type="ECO:0000313" key="4">
    <source>
        <dbReference type="Proteomes" id="UP001642360"/>
    </source>
</evidence>
<comment type="caution">
    <text evidence="3">The sequence shown here is derived from an EMBL/GenBank/DDBJ whole genome shotgun (WGS) entry which is preliminary data.</text>
</comment>
<dbReference type="InterPro" id="IPR050905">
    <property type="entry name" value="Plant_NBS-LRR"/>
</dbReference>
<name>A0ABC8QSW9_9AQUA</name>
<organism evidence="3 4">
    <name type="scientific">Ilex paraguariensis</name>
    <name type="common">yerba mate</name>
    <dbReference type="NCBI Taxonomy" id="185542"/>
    <lineage>
        <taxon>Eukaryota</taxon>
        <taxon>Viridiplantae</taxon>
        <taxon>Streptophyta</taxon>
        <taxon>Embryophyta</taxon>
        <taxon>Tracheophyta</taxon>
        <taxon>Spermatophyta</taxon>
        <taxon>Magnoliopsida</taxon>
        <taxon>eudicotyledons</taxon>
        <taxon>Gunneridae</taxon>
        <taxon>Pentapetalae</taxon>
        <taxon>asterids</taxon>
        <taxon>campanulids</taxon>
        <taxon>Aquifoliales</taxon>
        <taxon>Aquifoliaceae</taxon>
        <taxon>Ilex</taxon>
    </lineage>
</organism>
<dbReference type="SUPFAM" id="SSF52047">
    <property type="entry name" value="RNI-like"/>
    <property type="match status" value="1"/>
</dbReference>
<reference evidence="3 4" key="1">
    <citation type="submission" date="2024-02" db="EMBL/GenBank/DDBJ databases">
        <authorList>
            <person name="Vignale AGUSTIN F."/>
            <person name="Sosa J E."/>
            <person name="Modenutti C."/>
        </authorList>
    </citation>
    <scope>NUCLEOTIDE SEQUENCE [LARGE SCALE GENOMIC DNA]</scope>
</reference>
<dbReference type="Pfam" id="PF23247">
    <property type="entry name" value="LRR_RPS2"/>
    <property type="match status" value="2"/>
</dbReference>
<evidence type="ECO:0000313" key="3">
    <source>
        <dbReference type="EMBL" id="CAK9134642.1"/>
    </source>
</evidence>
<dbReference type="EMBL" id="CAUOFW020000547">
    <property type="protein sequence ID" value="CAK9134642.1"/>
    <property type="molecule type" value="Genomic_DNA"/>
</dbReference>
<proteinExistence type="predicted"/>
<feature type="domain" description="Disease resistance protein At4g27190-like leucine-rich repeats" evidence="2">
    <location>
        <begin position="376"/>
        <end position="516"/>
    </location>
</feature>
<feature type="domain" description="Disease resistance protein At4g27190-like leucine-rich repeats" evidence="2">
    <location>
        <begin position="565"/>
        <end position="661"/>
    </location>
</feature>
<keyword evidence="4" id="KW-1185">Reference proteome</keyword>
<evidence type="ECO:0000259" key="2">
    <source>
        <dbReference type="Pfam" id="PF23247"/>
    </source>
</evidence>
<dbReference type="Gene3D" id="3.80.10.10">
    <property type="entry name" value="Ribonuclease Inhibitor"/>
    <property type="match status" value="2"/>
</dbReference>
<keyword evidence="1" id="KW-0611">Plant defense</keyword>
<accession>A0ABC8QSW9</accession>
<dbReference type="AlphaFoldDB" id="A0ABC8QSW9"/>
<dbReference type="Proteomes" id="UP001642360">
    <property type="component" value="Unassembled WGS sequence"/>
</dbReference>
<dbReference type="PANTHER" id="PTHR33463:SF204">
    <property type="entry name" value="NB-ARC DOMAIN-CONTAINING PROTEIN"/>
    <property type="match status" value="1"/>
</dbReference>